<comment type="similarity">
    <text evidence="1">Belongs to the WXG100 family.</text>
</comment>
<dbReference type="EMBL" id="JAFLRJ010000040">
    <property type="protein sequence ID" value="MBO0511289.1"/>
    <property type="molecule type" value="Genomic_DNA"/>
</dbReference>
<evidence type="ECO:0000256" key="2">
    <source>
        <dbReference type="SAM" id="MobiDB-lite"/>
    </source>
</evidence>
<organism evidence="3 4">
    <name type="scientific">Streptomyces beijiangensis</name>
    <dbReference type="NCBI Taxonomy" id="163361"/>
    <lineage>
        <taxon>Bacteria</taxon>
        <taxon>Bacillati</taxon>
        <taxon>Actinomycetota</taxon>
        <taxon>Actinomycetes</taxon>
        <taxon>Kitasatosporales</taxon>
        <taxon>Streptomycetaceae</taxon>
        <taxon>Streptomyces</taxon>
    </lineage>
</organism>
<keyword evidence="4" id="KW-1185">Reference proteome</keyword>
<dbReference type="InterPro" id="IPR036689">
    <property type="entry name" value="ESAT-6-like_sf"/>
</dbReference>
<comment type="caution">
    <text evidence="3">The sequence shown here is derived from an EMBL/GenBank/DDBJ whole genome shotgun (WGS) entry which is preliminary data.</text>
</comment>
<evidence type="ECO:0000313" key="3">
    <source>
        <dbReference type="EMBL" id="MBO0511289.1"/>
    </source>
</evidence>
<evidence type="ECO:0000313" key="4">
    <source>
        <dbReference type="Proteomes" id="UP000664167"/>
    </source>
</evidence>
<dbReference type="Gene3D" id="1.10.287.1060">
    <property type="entry name" value="ESAT-6-like"/>
    <property type="match status" value="1"/>
</dbReference>
<accession>A0A939F4H7</accession>
<feature type="region of interest" description="Disordered" evidence="2">
    <location>
        <begin position="84"/>
        <end position="103"/>
    </location>
</feature>
<gene>
    <name evidence="3" type="ORF">J0695_05615</name>
</gene>
<dbReference type="SUPFAM" id="SSF140453">
    <property type="entry name" value="EsxAB dimer-like"/>
    <property type="match status" value="1"/>
</dbReference>
<dbReference type="Proteomes" id="UP000664167">
    <property type="component" value="Unassembled WGS sequence"/>
</dbReference>
<proteinExistence type="inferred from homology"/>
<dbReference type="NCBIfam" id="TIGR03930">
    <property type="entry name" value="WXG100_ESAT6"/>
    <property type="match status" value="1"/>
</dbReference>
<sequence length="103" mass="11449">MAGQFQVTEDELRVLSGKIDTVRGQIQGEISRLNGVIDQIASGWKGEAATSYHQLQNRWNEDARKMNGILGDIKDAVDSTRTNYNASEDQQNSEISKIMSDFG</sequence>
<dbReference type="InterPro" id="IPR010310">
    <property type="entry name" value="T7SS_ESAT-6-like"/>
</dbReference>
<name>A0A939F4H7_9ACTN</name>
<dbReference type="Pfam" id="PF06013">
    <property type="entry name" value="WXG100"/>
    <property type="match status" value="1"/>
</dbReference>
<feature type="compositionally biased region" description="Polar residues" evidence="2">
    <location>
        <begin position="84"/>
        <end position="95"/>
    </location>
</feature>
<reference evidence="3" key="1">
    <citation type="submission" date="2021-03" db="EMBL/GenBank/DDBJ databases">
        <title>Streptomyces poriferae sp. nov., a novel marine sponge-derived Actinobacteria species with anti-MRSA activity.</title>
        <authorList>
            <person name="Sandoval-Powers M."/>
            <person name="Kralova S."/>
            <person name="Nguyen G.-S."/>
            <person name="Fawwal D."/>
            <person name="Degnes K."/>
            <person name="Klinkenberg G."/>
            <person name="Sletta H."/>
            <person name="Wentzel A."/>
            <person name="Liles M.R."/>
        </authorList>
    </citation>
    <scope>NUCLEOTIDE SEQUENCE</scope>
    <source>
        <strain evidence="3">DSM 41794</strain>
    </source>
</reference>
<protein>
    <recommendedName>
        <fullName evidence="1">ESAT-6-like protein</fullName>
    </recommendedName>
</protein>
<evidence type="ECO:0000256" key="1">
    <source>
        <dbReference type="RuleBase" id="RU362001"/>
    </source>
</evidence>
<dbReference type="RefSeq" id="WP_206960714.1">
    <property type="nucleotide sequence ID" value="NZ_BAAAJJ010000011.1"/>
</dbReference>
<dbReference type="AlphaFoldDB" id="A0A939F4H7"/>